<accession>A0ABS9QXY1</accession>
<evidence type="ECO:0000313" key="1">
    <source>
        <dbReference type="EMBL" id="MCG9965215.1"/>
    </source>
</evidence>
<comment type="caution">
    <text evidence="1">The sequence shown here is derived from an EMBL/GenBank/DDBJ whole genome shotgun (WGS) entry which is preliminary data.</text>
</comment>
<keyword evidence="2" id="KW-1185">Reference proteome</keyword>
<name>A0ABS9QXY1_9GAMM</name>
<gene>
    <name evidence="1" type="ORF">H9J30_15020</name>
</gene>
<dbReference type="Proteomes" id="UP000829384">
    <property type="component" value="Unassembled WGS sequence"/>
</dbReference>
<organism evidence="1 2">
    <name type="scientific">Shewanella cutis</name>
    <dbReference type="NCBI Taxonomy" id="2766780"/>
    <lineage>
        <taxon>Bacteria</taxon>
        <taxon>Pseudomonadati</taxon>
        <taxon>Pseudomonadota</taxon>
        <taxon>Gammaproteobacteria</taxon>
        <taxon>Alteromonadales</taxon>
        <taxon>Shewanellaceae</taxon>
        <taxon>Shewanella</taxon>
    </lineage>
</organism>
<sequence length="340" mass="37041">MGFTPTVYRWDDAGAPSIGTRKPSEIINILKKCLVDGYGSKPGAGWTAPFQDASANSIVLRNSTEHGSGGFVKIWAKTAGDIANDTLFMINAPFIDSINPDWSTTLGVSYRDFFFPANSYINRWAIYATPLSFYFVCWGSGTGYNVVAGTTATMPNVFIGDYESFVPGDVSRFIAISSSSLSADVPLSSNGGGNALFSFNSGSVLGRLYETASFTNPKLFCLLQSFPFNAGYETTKVANTPPLNFNMCFSPIFVALSSTYINATSTAVQYLDSAGNNTCRSMLHPIMRGKLPGLHISLYFGCANELNIYTWQADGITWHLMPQYHFGGSRVWLSTGEWYA</sequence>
<dbReference type="EMBL" id="JACSDI010000012">
    <property type="protein sequence ID" value="MCG9965215.1"/>
    <property type="molecule type" value="Genomic_DNA"/>
</dbReference>
<proteinExistence type="predicted"/>
<evidence type="ECO:0000313" key="2">
    <source>
        <dbReference type="Proteomes" id="UP000829384"/>
    </source>
</evidence>
<protein>
    <submittedName>
        <fullName evidence="1">Uncharacterized protein</fullName>
    </submittedName>
</protein>
<dbReference type="RefSeq" id="WP_240131727.1">
    <property type="nucleotide sequence ID" value="NZ_JACSDI010000012.1"/>
</dbReference>
<reference evidence="1 2" key="1">
    <citation type="submission" date="2020-08" db="EMBL/GenBank/DDBJ databases">
        <title>Whole genome sequence of Shewanella sp strain PS-2.</title>
        <authorList>
            <person name="Das S.K."/>
        </authorList>
    </citation>
    <scope>NUCLEOTIDE SEQUENCE [LARGE SCALE GENOMIC DNA]</scope>
    <source>
        <strain evidence="1 2">PS-2</strain>
    </source>
</reference>